<dbReference type="AlphaFoldDB" id="A0A401PLH0"/>
<evidence type="ECO:0000313" key="3">
    <source>
        <dbReference type="Proteomes" id="UP000288216"/>
    </source>
</evidence>
<sequence length="328" mass="38098">KSIQQKREEISKDIMHIKATTEDYLTHLSMRMKDLKKKREKLIQEIKRLQKEIQIYAEKTVVLKRQIAEAKAKYGNTVKLLSTEIRHLKKEIDSLNETIKAVKEGLQEKMSTHQTLEFMLAAETTLCDELQKECEDQRKLKYELDNTIAQLRTKIAVLLSSQSGTKALLSAIRNSLYHQVINTVEQLKLMEANIYEASRRLEHVEIENCKLKLCNFHLAKTIASLNEQEENQNTAKKQQDAELQIIYDNLLKHWALDNSVQKEYGACEQSVLDVINDVLKKIHHRKQKTGNIRDQLKECLSKMQSFVGTTSSIEESREKCMEQTKSLQ</sequence>
<organism evidence="2 3">
    <name type="scientific">Scyliorhinus torazame</name>
    <name type="common">Cloudy catshark</name>
    <name type="synonym">Catulus torazame</name>
    <dbReference type="NCBI Taxonomy" id="75743"/>
    <lineage>
        <taxon>Eukaryota</taxon>
        <taxon>Metazoa</taxon>
        <taxon>Chordata</taxon>
        <taxon>Craniata</taxon>
        <taxon>Vertebrata</taxon>
        <taxon>Chondrichthyes</taxon>
        <taxon>Elasmobranchii</taxon>
        <taxon>Galeomorphii</taxon>
        <taxon>Galeoidea</taxon>
        <taxon>Carcharhiniformes</taxon>
        <taxon>Scyliorhinidae</taxon>
        <taxon>Scyliorhinus</taxon>
    </lineage>
</organism>
<dbReference type="Proteomes" id="UP000288216">
    <property type="component" value="Unassembled WGS sequence"/>
</dbReference>
<dbReference type="PANTHER" id="PTHR35347">
    <property type="entry name" value="COILED-COIL DOMAIN-CONTAINING PROTEIN 175"/>
    <property type="match status" value="1"/>
</dbReference>
<evidence type="ECO:0000256" key="1">
    <source>
        <dbReference type="SAM" id="Coils"/>
    </source>
</evidence>
<proteinExistence type="predicted"/>
<feature type="coiled-coil region" evidence="1">
    <location>
        <begin position="187"/>
        <end position="242"/>
    </location>
</feature>
<keyword evidence="3" id="KW-1185">Reference proteome</keyword>
<dbReference type="EMBL" id="BFAA01000812">
    <property type="protein sequence ID" value="GCB73986.1"/>
    <property type="molecule type" value="Genomic_DNA"/>
</dbReference>
<protein>
    <submittedName>
        <fullName evidence="2">Uncharacterized protein</fullName>
    </submittedName>
</protein>
<feature type="non-terminal residue" evidence="2">
    <location>
        <position position="1"/>
    </location>
</feature>
<dbReference type="OMA" id="KEYGACE"/>
<evidence type="ECO:0000313" key="2">
    <source>
        <dbReference type="EMBL" id="GCB73986.1"/>
    </source>
</evidence>
<dbReference type="OrthoDB" id="10031759at2759"/>
<comment type="caution">
    <text evidence="2">The sequence shown here is derived from an EMBL/GenBank/DDBJ whole genome shotgun (WGS) entry which is preliminary data.</text>
</comment>
<feature type="coiled-coil region" evidence="1">
    <location>
        <begin position="25"/>
        <end position="147"/>
    </location>
</feature>
<dbReference type="InterPro" id="IPR038834">
    <property type="entry name" value="CCDC175"/>
</dbReference>
<keyword evidence="1" id="KW-0175">Coiled coil</keyword>
<gene>
    <name evidence="2" type="ORF">scyTo_0003070</name>
</gene>
<name>A0A401PLH0_SCYTO</name>
<reference evidence="2 3" key="1">
    <citation type="journal article" date="2018" name="Nat. Ecol. Evol.">
        <title>Shark genomes provide insights into elasmobranch evolution and the origin of vertebrates.</title>
        <authorList>
            <person name="Hara Y"/>
            <person name="Yamaguchi K"/>
            <person name="Onimaru K"/>
            <person name="Kadota M"/>
            <person name="Koyanagi M"/>
            <person name="Keeley SD"/>
            <person name="Tatsumi K"/>
            <person name="Tanaka K"/>
            <person name="Motone F"/>
            <person name="Kageyama Y"/>
            <person name="Nozu R"/>
            <person name="Adachi N"/>
            <person name="Nishimura O"/>
            <person name="Nakagawa R"/>
            <person name="Tanegashima C"/>
            <person name="Kiyatake I"/>
            <person name="Matsumoto R"/>
            <person name="Murakumo K"/>
            <person name="Nishida K"/>
            <person name="Terakita A"/>
            <person name="Kuratani S"/>
            <person name="Sato K"/>
            <person name="Hyodo S Kuraku.S."/>
        </authorList>
    </citation>
    <scope>NUCLEOTIDE SEQUENCE [LARGE SCALE GENOMIC DNA]</scope>
</reference>
<dbReference type="PANTHER" id="PTHR35347:SF1">
    <property type="entry name" value="COILED-COIL DOMAIN-CONTAINING PROTEIN 175"/>
    <property type="match status" value="1"/>
</dbReference>
<dbReference type="SUPFAM" id="SSF58100">
    <property type="entry name" value="Bacterial hemolysins"/>
    <property type="match status" value="1"/>
</dbReference>
<dbReference type="Gene3D" id="1.10.287.1490">
    <property type="match status" value="1"/>
</dbReference>
<accession>A0A401PLH0</accession>